<evidence type="ECO:0000313" key="3">
    <source>
        <dbReference type="Proteomes" id="UP000215452"/>
    </source>
</evidence>
<feature type="compositionally biased region" description="Low complexity" evidence="1">
    <location>
        <begin position="320"/>
        <end position="332"/>
    </location>
</feature>
<dbReference type="Proteomes" id="UP000215452">
    <property type="component" value="Chromosome"/>
</dbReference>
<dbReference type="AlphaFoldDB" id="A0A223MAR5"/>
<proteinExistence type="predicted"/>
<name>A0A223MAR5_MESHO</name>
<evidence type="ECO:0000256" key="1">
    <source>
        <dbReference type="SAM" id="MobiDB-lite"/>
    </source>
</evidence>
<sequence length="359" mass="42023">MITLESAEKYEKDKKVTLPFALKFDKSKKTLTASLTNKKVTDLGVWSKDKKWKQLRASTKYVITKIEKKDGPSLNLENNDSNKLTFTTQIEEPDLHTIRMTDFSNPEGRNDTWEQSLILKFYDPWKVLDETKLEQWNFALYNNNNNNNKKVKSYLKTNGASSNQDKWRIDRVVEVTNNEYIPYINPHEIINEHVKQQEQRDQTRVLGSKNKNIYITEAEDLNRLLTEMGGMSKIPYYYQLKSKKSQKVFSSQSSQTQTTAAGNPSIPSPSPYRYFKWTLKGDGSWIENESISLELRAYYFRKPDRSSPSTRTSWYDHQTETQNSSQSQQQTNPVPEEERITMPQQRVRKRINTKTVNTQ</sequence>
<feature type="region of interest" description="Disordered" evidence="1">
    <location>
        <begin position="303"/>
        <end position="344"/>
    </location>
</feature>
<feature type="compositionally biased region" description="Polar residues" evidence="1">
    <location>
        <begin position="306"/>
        <end position="316"/>
    </location>
</feature>
<protein>
    <submittedName>
        <fullName evidence="2">Uncharacterized protein</fullName>
    </submittedName>
</protein>
<evidence type="ECO:0000313" key="2">
    <source>
        <dbReference type="EMBL" id="ASU14669.1"/>
    </source>
</evidence>
<organism evidence="2 3">
    <name type="scientific">Mesomycoplasma hyopneumoniae</name>
    <name type="common">Mycoplasma hyopneumoniae</name>
    <dbReference type="NCBI Taxonomy" id="2099"/>
    <lineage>
        <taxon>Bacteria</taxon>
        <taxon>Bacillati</taxon>
        <taxon>Mycoplasmatota</taxon>
        <taxon>Mycoplasmoidales</taxon>
        <taxon>Metamycoplasmataceae</taxon>
        <taxon>Mesomycoplasma</taxon>
    </lineage>
</organism>
<gene>
    <name evidence="2" type="ORF">CIB43_00783</name>
</gene>
<dbReference type="EMBL" id="CP022714">
    <property type="protein sequence ID" value="ASU14669.1"/>
    <property type="molecule type" value="Genomic_DNA"/>
</dbReference>
<accession>A0A223MAR5</accession>
<reference evidence="2 3" key="1">
    <citation type="submission" date="2017-08" db="EMBL/GenBank/DDBJ databases">
        <title>The complete genome sequence of a Mycoplasma hyopneumoniae isolate in Korea.</title>
        <authorList>
            <person name="Han J."/>
            <person name="Lee N."/>
        </authorList>
    </citation>
    <scope>NUCLEOTIDE SEQUENCE [LARGE SCALE GENOMIC DNA]</scope>
    <source>
        <strain evidence="2 3">KM014</strain>
    </source>
</reference>